<keyword evidence="2" id="KW-1185">Reference proteome</keyword>
<dbReference type="EMBL" id="CM020618">
    <property type="protein sequence ID" value="KAK1860158.1"/>
    <property type="molecule type" value="Genomic_DNA"/>
</dbReference>
<name>A0ACC3BRC7_PYRYE</name>
<dbReference type="Proteomes" id="UP000798662">
    <property type="component" value="Chromosome 1"/>
</dbReference>
<sequence length="366" mass="38860">MWRGEALPLPHPPPPLPRRSTVRDGGGKQDPGIRWPLRRICGLICGREGGILLANGRRCSPAQGGGVRLPSRPPPPLPPPNPPSLPPPPQPPPHPPPLPPPPQPLPLPPPLSPPPVAPPPRRWCDGAFWVGRCRDNMAATPAAVALKIRRRTARRQDRRRRRRGNDGPLEVRRRPRYGRHGNGLGGGRLFWMLAQWVQAGTDGGADGPGGGNGLPSSGATTTTAAATARMLAERSRGGARGGASGVDCPWVFGGGYGQLRTTATPAVPPQGQQAPPLTPPHLPRRSCRRWRPRTAHPPAPPALHLSLRLVLCALSTHLAAATTTSTAAAPAVPRVNGRWPSQLGYPSADSLHLSAYGVLCIVRVQH</sequence>
<organism evidence="1 2">
    <name type="scientific">Pyropia yezoensis</name>
    <name type="common">Susabi-nori</name>
    <name type="synonym">Porphyra yezoensis</name>
    <dbReference type="NCBI Taxonomy" id="2788"/>
    <lineage>
        <taxon>Eukaryota</taxon>
        <taxon>Rhodophyta</taxon>
        <taxon>Bangiophyceae</taxon>
        <taxon>Bangiales</taxon>
        <taxon>Bangiaceae</taxon>
        <taxon>Pyropia</taxon>
    </lineage>
</organism>
<protein>
    <submittedName>
        <fullName evidence="1">Uncharacterized protein</fullName>
    </submittedName>
</protein>
<evidence type="ECO:0000313" key="1">
    <source>
        <dbReference type="EMBL" id="KAK1860158.1"/>
    </source>
</evidence>
<evidence type="ECO:0000313" key="2">
    <source>
        <dbReference type="Proteomes" id="UP000798662"/>
    </source>
</evidence>
<reference evidence="1" key="1">
    <citation type="submission" date="2019-11" db="EMBL/GenBank/DDBJ databases">
        <title>Nori genome reveals adaptations in red seaweeds to the harsh intertidal environment.</title>
        <authorList>
            <person name="Wang D."/>
            <person name="Mao Y."/>
        </authorList>
    </citation>
    <scope>NUCLEOTIDE SEQUENCE</scope>
    <source>
        <tissue evidence="1">Gametophyte</tissue>
    </source>
</reference>
<gene>
    <name evidence="1" type="ORF">I4F81_002747</name>
</gene>
<accession>A0ACC3BRC7</accession>
<proteinExistence type="predicted"/>
<comment type="caution">
    <text evidence="1">The sequence shown here is derived from an EMBL/GenBank/DDBJ whole genome shotgun (WGS) entry which is preliminary data.</text>
</comment>